<evidence type="ECO:0000313" key="2">
    <source>
        <dbReference type="EMBL" id="GAA3038604.1"/>
    </source>
</evidence>
<accession>A0ABP6LDL5</accession>
<proteinExistence type="predicted"/>
<name>A0ABP6LDL5_9ACTN</name>
<comment type="caution">
    <text evidence="2">The sequence shown here is derived from an EMBL/GenBank/DDBJ whole genome shotgun (WGS) entry which is preliminary data.</text>
</comment>
<dbReference type="Proteomes" id="UP001501532">
    <property type="component" value="Unassembled WGS sequence"/>
</dbReference>
<gene>
    <name evidence="2" type="ORF">GCM10010448_21250</name>
</gene>
<organism evidence="2 3">
    <name type="scientific">Streptomyces glomeratus</name>
    <dbReference type="NCBI Taxonomy" id="284452"/>
    <lineage>
        <taxon>Bacteria</taxon>
        <taxon>Bacillati</taxon>
        <taxon>Actinomycetota</taxon>
        <taxon>Actinomycetes</taxon>
        <taxon>Kitasatosporales</taxon>
        <taxon>Streptomycetaceae</taxon>
        <taxon>Streptomyces</taxon>
    </lineage>
</organism>
<reference evidence="3" key="1">
    <citation type="journal article" date="2019" name="Int. J. Syst. Evol. Microbiol.">
        <title>The Global Catalogue of Microorganisms (GCM) 10K type strain sequencing project: providing services to taxonomists for standard genome sequencing and annotation.</title>
        <authorList>
            <consortium name="The Broad Institute Genomics Platform"/>
            <consortium name="The Broad Institute Genome Sequencing Center for Infectious Disease"/>
            <person name="Wu L."/>
            <person name="Ma J."/>
        </authorList>
    </citation>
    <scope>NUCLEOTIDE SEQUENCE [LARGE SCALE GENOMIC DNA]</scope>
    <source>
        <strain evidence="3">JCM 9091</strain>
    </source>
</reference>
<feature type="compositionally biased region" description="Basic and acidic residues" evidence="1">
    <location>
        <begin position="56"/>
        <end position="65"/>
    </location>
</feature>
<sequence length="193" mass="20418">MVQAVGIPVIVGGAAFGPGGRYVRALGADDCAPDARETAALPDRGLDKPAPLGARRTVDDLPHPADQEYTPVLRARTELMTETPADPENRFPPMRAYSERQREHTAEDVGHIADHLGAVLYVDAADPCAGFIRWAANALTARGVPARSLCPALEFLATRLGDFPSARRILGEAHDTVTASPAAPNIPGPGKSR</sequence>
<feature type="region of interest" description="Disordered" evidence="1">
    <location>
        <begin position="174"/>
        <end position="193"/>
    </location>
</feature>
<feature type="region of interest" description="Disordered" evidence="1">
    <location>
        <begin position="37"/>
        <end position="65"/>
    </location>
</feature>
<evidence type="ECO:0000256" key="1">
    <source>
        <dbReference type="SAM" id="MobiDB-lite"/>
    </source>
</evidence>
<keyword evidence="3" id="KW-1185">Reference proteome</keyword>
<evidence type="ECO:0000313" key="3">
    <source>
        <dbReference type="Proteomes" id="UP001501532"/>
    </source>
</evidence>
<dbReference type="EMBL" id="BAAAUF010000016">
    <property type="protein sequence ID" value="GAA3038604.1"/>
    <property type="molecule type" value="Genomic_DNA"/>
</dbReference>
<protein>
    <submittedName>
        <fullName evidence="2">Uncharacterized protein</fullName>
    </submittedName>
</protein>